<keyword evidence="2" id="KW-1185">Reference proteome</keyword>
<evidence type="ECO:0000313" key="1">
    <source>
        <dbReference type="EMBL" id="CAH1431297.1"/>
    </source>
</evidence>
<organism evidence="1 2">
    <name type="scientific">Lactuca virosa</name>
    <dbReference type="NCBI Taxonomy" id="75947"/>
    <lineage>
        <taxon>Eukaryota</taxon>
        <taxon>Viridiplantae</taxon>
        <taxon>Streptophyta</taxon>
        <taxon>Embryophyta</taxon>
        <taxon>Tracheophyta</taxon>
        <taxon>Spermatophyta</taxon>
        <taxon>Magnoliopsida</taxon>
        <taxon>eudicotyledons</taxon>
        <taxon>Gunneridae</taxon>
        <taxon>Pentapetalae</taxon>
        <taxon>asterids</taxon>
        <taxon>campanulids</taxon>
        <taxon>Asterales</taxon>
        <taxon>Asteraceae</taxon>
        <taxon>Cichorioideae</taxon>
        <taxon>Cichorieae</taxon>
        <taxon>Lactucinae</taxon>
        <taxon>Lactuca</taxon>
    </lineage>
</organism>
<gene>
    <name evidence="1" type="ORF">LVIROSA_LOCUS18021</name>
</gene>
<dbReference type="Proteomes" id="UP001157418">
    <property type="component" value="Unassembled WGS sequence"/>
</dbReference>
<reference evidence="1 2" key="1">
    <citation type="submission" date="2022-01" db="EMBL/GenBank/DDBJ databases">
        <authorList>
            <person name="Xiong W."/>
            <person name="Schranz E."/>
        </authorList>
    </citation>
    <scope>NUCLEOTIDE SEQUENCE [LARGE SCALE GENOMIC DNA]</scope>
</reference>
<accession>A0AAU9MZR3</accession>
<sequence length="77" mass="8955">MRTGAKHHSYVKFIDLAARRKLQDLTIGPIIIFTMEAILARMNKLLEIPESKNQGRNGIIHSLSVCKYYSNQRQRRN</sequence>
<dbReference type="AlphaFoldDB" id="A0AAU9MZR3"/>
<proteinExistence type="predicted"/>
<comment type="caution">
    <text evidence="1">The sequence shown here is derived from an EMBL/GenBank/DDBJ whole genome shotgun (WGS) entry which is preliminary data.</text>
</comment>
<protein>
    <submittedName>
        <fullName evidence="1">Uncharacterized protein</fullName>
    </submittedName>
</protein>
<dbReference type="EMBL" id="CAKMRJ010003334">
    <property type="protein sequence ID" value="CAH1431297.1"/>
    <property type="molecule type" value="Genomic_DNA"/>
</dbReference>
<name>A0AAU9MZR3_9ASTR</name>
<evidence type="ECO:0000313" key="2">
    <source>
        <dbReference type="Proteomes" id="UP001157418"/>
    </source>
</evidence>